<dbReference type="PANTHER" id="PTHR32315">
    <property type="entry name" value="ADENINE PHOSPHORIBOSYLTRANSFERASE"/>
    <property type="match status" value="1"/>
</dbReference>
<dbReference type="GO" id="GO:0016208">
    <property type="term" value="F:AMP binding"/>
    <property type="evidence" value="ECO:0007669"/>
    <property type="project" value="TreeGrafter"/>
</dbReference>
<dbReference type="GO" id="GO:0044209">
    <property type="term" value="P:AMP salvage"/>
    <property type="evidence" value="ECO:0007669"/>
    <property type="project" value="UniProtKB-UniRule"/>
</dbReference>
<protein>
    <recommendedName>
        <fullName evidence="7 12">Adenine phosphoribosyltransferase</fullName>
        <shortName evidence="12">APRT</shortName>
        <ecNumber evidence="7 12">2.4.2.7</ecNumber>
    </recommendedName>
</protein>
<evidence type="ECO:0000313" key="15">
    <source>
        <dbReference type="Proteomes" id="UP000275356"/>
    </source>
</evidence>
<keyword evidence="11 12" id="KW-0660">Purine salvage</keyword>
<dbReference type="Gene3D" id="3.40.50.2020">
    <property type="match status" value="1"/>
</dbReference>
<evidence type="ECO:0000256" key="7">
    <source>
        <dbReference type="ARBA" id="ARBA00011893"/>
    </source>
</evidence>
<keyword evidence="10 12" id="KW-0808">Transferase</keyword>
<dbReference type="InterPro" id="IPR050054">
    <property type="entry name" value="UPRTase/APRTase"/>
</dbReference>
<dbReference type="GO" id="GO:0005737">
    <property type="term" value="C:cytoplasm"/>
    <property type="evidence" value="ECO:0007669"/>
    <property type="project" value="UniProtKB-SubCell"/>
</dbReference>
<evidence type="ECO:0000256" key="4">
    <source>
        <dbReference type="ARBA" id="ARBA00004659"/>
    </source>
</evidence>
<comment type="function">
    <text evidence="2 12">Catalyzes a salvage reaction resulting in the formation of AMP, that is energically less costly than de novo synthesis.</text>
</comment>
<proteinExistence type="inferred from homology"/>
<comment type="catalytic activity">
    <reaction evidence="1 12">
        <text>AMP + diphosphate = 5-phospho-alpha-D-ribose 1-diphosphate + adenine</text>
        <dbReference type="Rhea" id="RHEA:16609"/>
        <dbReference type="ChEBI" id="CHEBI:16708"/>
        <dbReference type="ChEBI" id="CHEBI:33019"/>
        <dbReference type="ChEBI" id="CHEBI:58017"/>
        <dbReference type="ChEBI" id="CHEBI:456215"/>
        <dbReference type="EC" id="2.4.2.7"/>
    </reaction>
</comment>
<evidence type="ECO:0000256" key="9">
    <source>
        <dbReference type="ARBA" id="ARBA00022676"/>
    </source>
</evidence>
<dbReference type="NCBIfam" id="TIGR01090">
    <property type="entry name" value="apt"/>
    <property type="match status" value="1"/>
</dbReference>
<dbReference type="EMBL" id="RKHQ01000001">
    <property type="protein sequence ID" value="ROR96815.1"/>
    <property type="molecule type" value="Genomic_DNA"/>
</dbReference>
<dbReference type="AlphaFoldDB" id="A0A3N2DAJ4"/>
<evidence type="ECO:0000256" key="1">
    <source>
        <dbReference type="ARBA" id="ARBA00000868"/>
    </source>
</evidence>
<reference evidence="14 15" key="1">
    <citation type="submission" date="2018-11" db="EMBL/GenBank/DDBJ databases">
        <title>Sequencing the genomes of 1000 actinobacteria strains.</title>
        <authorList>
            <person name="Klenk H.-P."/>
        </authorList>
    </citation>
    <scope>NUCLEOTIDE SEQUENCE [LARGE SCALE GENOMIC DNA]</scope>
    <source>
        <strain evidence="14 15">DSM 13521</strain>
    </source>
</reference>
<dbReference type="InterPro" id="IPR029057">
    <property type="entry name" value="PRTase-like"/>
</dbReference>
<evidence type="ECO:0000256" key="6">
    <source>
        <dbReference type="ARBA" id="ARBA00011738"/>
    </source>
</evidence>
<comment type="pathway">
    <text evidence="4 12">Purine metabolism; AMP biosynthesis via salvage pathway; AMP from adenine: step 1/1.</text>
</comment>
<dbReference type="InterPro" id="IPR000836">
    <property type="entry name" value="PRTase_dom"/>
</dbReference>
<dbReference type="FunFam" id="3.40.50.2020:FF:000004">
    <property type="entry name" value="Adenine phosphoribosyltransferase"/>
    <property type="match status" value="1"/>
</dbReference>
<dbReference type="InterPro" id="IPR005764">
    <property type="entry name" value="Ade_phspho_trans"/>
</dbReference>
<dbReference type="UniPathway" id="UPA00588">
    <property type="reaction ID" value="UER00646"/>
</dbReference>
<keyword evidence="8 12" id="KW-0963">Cytoplasm</keyword>
<comment type="similarity">
    <text evidence="5 12">Belongs to the purine/pyrimidine phosphoribosyltransferase family.</text>
</comment>
<dbReference type="NCBIfam" id="NF002634">
    <property type="entry name" value="PRK02304.1-3"/>
    <property type="match status" value="1"/>
</dbReference>
<evidence type="ECO:0000256" key="8">
    <source>
        <dbReference type="ARBA" id="ARBA00022490"/>
    </source>
</evidence>
<accession>A0A3N2DAJ4</accession>
<evidence type="ECO:0000256" key="12">
    <source>
        <dbReference type="HAMAP-Rule" id="MF_00004"/>
    </source>
</evidence>
<evidence type="ECO:0000259" key="13">
    <source>
        <dbReference type="Pfam" id="PF00156"/>
    </source>
</evidence>
<feature type="domain" description="Phosphoribosyltransferase" evidence="13">
    <location>
        <begin position="63"/>
        <end position="181"/>
    </location>
</feature>
<evidence type="ECO:0000256" key="10">
    <source>
        <dbReference type="ARBA" id="ARBA00022679"/>
    </source>
</evidence>
<dbReference type="Proteomes" id="UP000275356">
    <property type="component" value="Unassembled WGS sequence"/>
</dbReference>
<dbReference type="GO" id="GO:0003999">
    <property type="term" value="F:adenine phosphoribosyltransferase activity"/>
    <property type="evidence" value="ECO:0007669"/>
    <property type="project" value="UniProtKB-UniRule"/>
</dbReference>
<comment type="subcellular location">
    <subcellularLocation>
        <location evidence="3 12">Cytoplasm</location>
    </subcellularLocation>
</comment>
<evidence type="ECO:0000313" key="14">
    <source>
        <dbReference type="EMBL" id="ROR96815.1"/>
    </source>
</evidence>
<evidence type="ECO:0000256" key="11">
    <source>
        <dbReference type="ARBA" id="ARBA00022726"/>
    </source>
</evidence>
<dbReference type="CDD" id="cd06223">
    <property type="entry name" value="PRTases_typeI"/>
    <property type="match status" value="1"/>
</dbReference>
<keyword evidence="9 12" id="KW-0328">Glycosyltransferase</keyword>
<organism evidence="14 15">
    <name type="scientific">Salana multivorans</name>
    <dbReference type="NCBI Taxonomy" id="120377"/>
    <lineage>
        <taxon>Bacteria</taxon>
        <taxon>Bacillati</taxon>
        <taxon>Actinomycetota</taxon>
        <taxon>Actinomycetes</taxon>
        <taxon>Micrococcales</taxon>
        <taxon>Beutenbergiaceae</taxon>
        <taxon>Salana</taxon>
    </lineage>
</organism>
<gene>
    <name evidence="12" type="primary">apt</name>
    <name evidence="14" type="ORF">EDD28_1406</name>
</gene>
<sequence length="192" mass="20290">MTFGPVAPSGVRQTRVVTIDGIAALIQDVPDFPKPGVTFKDITPVLARPDAFQAVVDAMVASAPEGIDVVCGMEARGFIFGAPVALALGASFVPVRKSGKLPRDTVESTYDLEYGTQTLAVHTDAIRAGDRVLIVDDVLATGGTVAATADLVHRLGGSLVAVTVLMELAFLAPRERLEWRDVDLITSLITYD</sequence>
<dbReference type="PANTHER" id="PTHR32315:SF3">
    <property type="entry name" value="ADENINE PHOSPHORIBOSYLTRANSFERASE"/>
    <property type="match status" value="1"/>
</dbReference>
<dbReference type="EC" id="2.4.2.7" evidence="7 12"/>
<dbReference type="HAMAP" id="MF_00004">
    <property type="entry name" value="Aden_phosphoribosyltr"/>
    <property type="match status" value="1"/>
</dbReference>
<dbReference type="NCBIfam" id="NF002636">
    <property type="entry name" value="PRK02304.1-5"/>
    <property type="match status" value="1"/>
</dbReference>
<dbReference type="SUPFAM" id="SSF53271">
    <property type="entry name" value="PRTase-like"/>
    <property type="match status" value="1"/>
</dbReference>
<keyword evidence="15" id="KW-1185">Reference proteome</keyword>
<dbReference type="GO" id="GO:0002055">
    <property type="term" value="F:adenine binding"/>
    <property type="evidence" value="ECO:0007669"/>
    <property type="project" value="TreeGrafter"/>
</dbReference>
<comment type="subunit">
    <text evidence="6 12">Homodimer.</text>
</comment>
<dbReference type="Pfam" id="PF00156">
    <property type="entry name" value="Pribosyltran"/>
    <property type="match status" value="1"/>
</dbReference>
<comment type="caution">
    <text evidence="14">The sequence shown here is derived from an EMBL/GenBank/DDBJ whole genome shotgun (WGS) entry which is preliminary data.</text>
</comment>
<evidence type="ECO:0000256" key="5">
    <source>
        <dbReference type="ARBA" id="ARBA00008391"/>
    </source>
</evidence>
<evidence type="ECO:0000256" key="3">
    <source>
        <dbReference type="ARBA" id="ARBA00004496"/>
    </source>
</evidence>
<dbReference type="GO" id="GO:0006166">
    <property type="term" value="P:purine ribonucleoside salvage"/>
    <property type="evidence" value="ECO:0007669"/>
    <property type="project" value="UniProtKB-UniRule"/>
</dbReference>
<name>A0A3N2DAJ4_9MICO</name>
<evidence type="ECO:0000256" key="2">
    <source>
        <dbReference type="ARBA" id="ARBA00003968"/>
    </source>
</evidence>
<dbReference type="GO" id="GO:0006168">
    <property type="term" value="P:adenine salvage"/>
    <property type="evidence" value="ECO:0007669"/>
    <property type="project" value="InterPro"/>
</dbReference>